<dbReference type="OrthoDB" id="642545at2"/>
<sequence length="367" mass="41929">MNNYDQISGIYPKDIIAYIKQHGWKLENKLQTRSIELYNNSNFKNRQLQIPTSTGLDDYSQLLVQLAEKLSSIENRSYEQIINDWRSADSDIIRIKLKTKDEYQIPFSRALQTMESTKKAIIASACSILSPQKHHAKLRRTEANELMDACKMEQTEKGSFIIKLSCPIYAVNYDVQIAGSVKEIPFVRMATIGFMKSLRDIKELASNANDENEIPVSLSSNFCSAIRNILEDEVEFSAFWALNLEQTDKSVLKSIILKPDLIPQIERLEARLRPTPPSQNHAIYGTVENLDGQIGDDNKRSGDVTIKFIHDDEILFAKVILNSEQHEIAIEAYRTGAYIKVTGFLKRGIRSNRIEKVEHFDLAEKLK</sequence>
<evidence type="ECO:0000313" key="1">
    <source>
        <dbReference type="EMBL" id="APJ04050.1"/>
    </source>
</evidence>
<dbReference type="AlphaFoldDB" id="A0A1L4D1I3"/>
<evidence type="ECO:0000313" key="2">
    <source>
        <dbReference type="Proteomes" id="UP000184731"/>
    </source>
</evidence>
<dbReference type="STRING" id="1915309.AXG55_09080"/>
<dbReference type="Proteomes" id="UP000184731">
    <property type="component" value="Chromosome"/>
</dbReference>
<keyword evidence="2" id="KW-1185">Reference proteome</keyword>
<dbReference type="RefSeq" id="WP_148697799.1">
    <property type="nucleotide sequence ID" value="NZ_CP017834.1"/>
</dbReference>
<dbReference type="EMBL" id="CP017834">
    <property type="protein sequence ID" value="APJ04050.1"/>
    <property type="molecule type" value="Genomic_DNA"/>
</dbReference>
<protein>
    <submittedName>
        <fullName evidence="1">Uncharacterized protein</fullName>
    </submittedName>
</protein>
<name>A0A1L4D1I3_9BACT</name>
<reference evidence="1 2" key="1">
    <citation type="submission" date="2016-10" db="EMBL/GenBank/DDBJ databases">
        <title>Silvanigrella aquatica sp. nov., isolated from a freshwater lake located in the Black Forest, Germany, description of Silvanigrellaceae fam. nov., Silvanigrellales ord. nov., reclassification of the order Bdellovibrionales in the class Oligoflexia, reclassification of the families Bacteriovoracaceae and Halobacteriovoraceae in the new order Bacteriovoracales ord. nov., and reclassification of the family Pseudobacteriovoracaceae in the order Oligoflexiales.</title>
        <authorList>
            <person name="Hahn M.W."/>
            <person name="Schmidt J."/>
            <person name="Koll U."/>
            <person name="Rohde M."/>
            <person name="Verbag S."/>
            <person name="Pitt A."/>
            <person name="Nakai R."/>
            <person name="Naganuma T."/>
            <person name="Lang E."/>
        </authorList>
    </citation>
    <scope>NUCLEOTIDE SEQUENCE [LARGE SCALE GENOMIC DNA]</scope>
    <source>
        <strain evidence="1 2">MWH-Nonnen-W8red</strain>
    </source>
</reference>
<gene>
    <name evidence="1" type="ORF">AXG55_09080</name>
</gene>
<accession>A0A1L4D1I3</accession>
<proteinExistence type="predicted"/>
<dbReference type="KEGG" id="saqi:AXG55_09080"/>
<organism evidence="1 2">
    <name type="scientific">Silvanigrella aquatica</name>
    <dbReference type="NCBI Taxonomy" id="1915309"/>
    <lineage>
        <taxon>Bacteria</taxon>
        <taxon>Pseudomonadati</taxon>
        <taxon>Bdellovibrionota</taxon>
        <taxon>Oligoflexia</taxon>
        <taxon>Silvanigrellales</taxon>
        <taxon>Silvanigrellaceae</taxon>
        <taxon>Silvanigrella</taxon>
    </lineage>
</organism>